<keyword evidence="1" id="KW-0812">Transmembrane</keyword>
<dbReference type="AlphaFoldDB" id="A0A2P2PKC2"/>
<dbReference type="EMBL" id="GGEC01074671">
    <property type="protein sequence ID" value="MBX55155.1"/>
    <property type="molecule type" value="Transcribed_RNA"/>
</dbReference>
<organism evidence="2">
    <name type="scientific">Rhizophora mucronata</name>
    <name type="common">Asiatic mangrove</name>
    <dbReference type="NCBI Taxonomy" id="61149"/>
    <lineage>
        <taxon>Eukaryota</taxon>
        <taxon>Viridiplantae</taxon>
        <taxon>Streptophyta</taxon>
        <taxon>Embryophyta</taxon>
        <taxon>Tracheophyta</taxon>
        <taxon>Spermatophyta</taxon>
        <taxon>Magnoliopsida</taxon>
        <taxon>eudicotyledons</taxon>
        <taxon>Gunneridae</taxon>
        <taxon>Pentapetalae</taxon>
        <taxon>rosids</taxon>
        <taxon>fabids</taxon>
        <taxon>Malpighiales</taxon>
        <taxon>Rhizophoraceae</taxon>
        <taxon>Rhizophora</taxon>
    </lineage>
</organism>
<accession>A0A2P2PKC2</accession>
<name>A0A2P2PKC2_RHIMU</name>
<proteinExistence type="predicted"/>
<reference evidence="2" key="1">
    <citation type="submission" date="2018-02" db="EMBL/GenBank/DDBJ databases">
        <title>Rhizophora mucronata_Transcriptome.</title>
        <authorList>
            <person name="Meera S.P."/>
            <person name="Sreeshan A."/>
            <person name="Augustine A."/>
        </authorList>
    </citation>
    <scope>NUCLEOTIDE SEQUENCE</scope>
    <source>
        <tissue evidence="2">Leaf</tissue>
    </source>
</reference>
<sequence>MGLRYVALILHHFLCGLTIMVYGLMSLRTWGLWIVWTNTCMMQIEHIAIFTLSVLDL</sequence>
<feature type="transmembrane region" description="Helical" evidence="1">
    <location>
        <begin position="6"/>
        <end position="25"/>
    </location>
</feature>
<keyword evidence="1" id="KW-1133">Transmembrane helix</keyword>
<evidence type="ECO:0000256" key="1">
    <source>
        <dbReference type="SAM" id="Phobius"/>
    </source>
</evidence>
<evidence type="ECO:0000313" key="2">
    <source>
        <dbReference type="EMBL" id="MBX55155.1"/>
    </source>
</evidence>
<feature type="transmembrane region" description="Helical" evidence="1">
    <location>
        <begin position="32"/>
        <end position="55"/>
    </location>
</feature>
<keyword evidence="1" id="KW-0472">Membrane</keyword>
<protein>
    <submittedName>
        <fullName evidence="2">Uncharacterized protein</fullName>
    </submittedName>
</protein>